<proteinExistence type="inferred from homology"/>
<evidence type="ECO:0000256" key="7">
    <source>
        <dbReference type="ARBA" id="ARBA00033711"/>
    </source>
</evidence>
<dbReference type="SUPFAM" id="SSF142823">
    <property type="entry name" value="ComB-like"/>
    <property type="match status" value="1"/>
</dbReference>
<keyword evidence="5" id="KW-0378">Hydrolase</keyword>
<protein>
    <recommendedName>
        <fullName evidence="4">Probable 2-phosphosulfolactate phosphatase</fullName>
        <ecNumber evidence="3">3.1.3.71</ecNumber>
    </recommendedName>
</protein>
<dbReference type="PANTHER" id="PTHR37311:SF1">
    <property type="entry name" value="2-PHOSPHOSULFOLACTATE PHOSPHATASE-RELATED"/>
    <property type="match status" value="1"/>
</dbReference>
<reference evidence="8 9" key="1">
    <citation type="submission" date="2021-08" db="EMBL/GenBank/DDBJ databases">
        <title>Rheinheimera aquimaris sp. nov., isolated from seawater of the East Sea in Korea.</title>
        <authorList>
            <person name="Kim K.H."/>
            <person name="Wenting R."/>
            <person name="Kim K.R."/>
            <person name="Jeon C.O."/>
        </authorList>
    </citation>
    <scope>NUCLEOTIDE SEQUENCE [LARGE SCALE GENOMIC DNA]</scope>
    <source>
        <strain evidence="8 9">MA-13</strain>
    </source>
</reference>
<evidence type="ECO:0000313" key="8">
    <source>
        <dbReference type="EMBL" id="MBZ9610214.1"/>
    </source>
</evidence>
<dbReference type="Gene3D" id="3.90.1560.10">
    <property type="entry name" value="ComB-like"/>
    <property type="match status" value="1"/>
</dbReference>
<comment type="cofactor">
    <cofactor evidence="1">
        <name>Mg(2+)</name>
        <dbReference type="ChEBI" id="CHEBI:18420"/>
    </cofactor>
</comment>
<organism evidence="8 9">
    <name type="scientific">Rheinheimera maricola</name>
    <dbReference type="NCBI Taxonomy" id="2793282"/>
    <lineage>
        <taxon>Bacteria</taxon>
        <taxon>Pseudomonadati</taxon>
        <taxon>Pseudomonadota</taxon>
        <taxon>Gammaproteobacteria</taxon>
        <taxon>Chromatiales</taxon>
        <taxon>Chromatiaceae</taxon>
        <taxon>Rheinheimera</taxon>
    </lineage>
</organism>
<comment type="similarity">
    <text evidence="2">Belongs to the ComB family.</text>
</comment>
<keyword evidence="9" id="KW-1185">Reference proteome</keyword>
<comment type="caution">
    <text evidence="8">The sequence shown here is derived from an EMBL/GenBank/DDBJ whole genome shotgun (WGS) entry which is preliminary data.</text>
</comment>
<dbReference type="Proteomes" id="UP000663814">
    <property type="component" value="Unassembled WGS sequence"/>
</dbReference>
<dbReference type="PANTHER" id="PTHR37311">
    <property type="entry name" value="2-PHOSPHOSULFOLACTATE PHOSPHATASE-RELATED"/>
    <property type="match status" value="1"/>
</dbReference>
<dbReference type="InterPro" id="IPR005238">
    <property type="entry name" value="ComB-like"/>
</dbReference>
<evidence type="ECO:0000313" key="9">
    <source>
        <dbReference type="Proteomes" id="UP000663814"/>
    </source>
</evidence>
<dbReference type="EC" id="3.1.3.71" evidence="3"/>
<evidence type="ECO:0000256" key="5">
    <source>
        <dbReference type="ARBA" id="ARBA00022801"/>
    </source>
</evidence>
<evidence type="ECO:0000256" key="1">
    <source>
        <dbReference type="ARBA" id="ARBA00001946"/>
    </source>
</evidence>
<evidence type="ECO:0000256" key="4">
    <source>
        <dbReference type="ARBA" id="ARBA00021948"/>
    </source>
</evidence>
<name>A0ABS7X4V8_9GAMM</name>
<evidence type="ECO:0000256" key="3">
    <source>
        <dbReference type="ARBA" id="ARBA00012953"/>
    </source>
</evidence>
<keyword evidence="6" id="KW-0460">Magnesium</keyword>
<dbReference type="Pfam" id="PF04029">
    <property type="entry name" value="2-ph_phosp"/>
    <property type="match status" value="1"/>
</dbReference>
<sequence length="229" mass="24970">MKIKITSGHTTTVNSQSLVVVIDVLRAFTLTSFLAEQCHNSIYLCRTAAEAFELKQQLCHPVLLGEIKGLPIAGFDYGNSPAELCDRPVASNATPILRTSNGVEAVLNVLAAGEVLVASFRDADAVINYIKQHCQHKFTECVLVASDRNGSDEDLACAEYMQAVLSGKNTDIDSFINRVKHSANAKRFLDKAQIAFPGKDLELACTINHDAKPMVVRKENGHIMLENAL</sequence>
<accession>A0ABS7X4V8</accession>
<gene>
    <name evidence="8" type="ORF">I4W93_001265</name>
</gene>
<dbReference type="InterPro" id="IPR036702">
    <property type="entry name" value="ComB-like_sf"/>
</dbReference>
<evidence type="ECO:0000256" key="6">
    <source>
        <dbReference type="ARBA" id="ARBA00022842"/>
    </source>
</evidence>
<dbReference type="EMBL" id="JAERPS020000001">
    <property type="protein sequence ID" value="MBZ9610214.1"/>
    <property type="molecule type" value="Genomic_DNA"/>
</dbReference>
<comment type="catalytic activity">
    <reaction evidence="7">
        <text>(2R)-O-phospho-3-sulfolactate + H2O = (2R)-3-sulfolactate + phosphate</text>
        <dbReference type="Rhea" id="RHEA:23416"/>
        <dbReference type="ChEBI" id="CHEBI:15377"/>
        <dbReference type="ChEBI" id="CHEBI:15597"/>
        <dbReference type="ChEBI" id="CHEBI:43474"/>
        <dbReference type="ChEBI" id="CHEBI:58738"/>
        <dbReference type="EC" id="3.1.3.71"/>
    </reaction>
</comment>
<dbReference type="RefSeq" id="WP_205310242.1">
    <property type="nucleotide sequence ID" value="NZ_JAERPS020000001.1"/>
</dbReference>
<evidence type="ECO:0000256" key="2">
    <source>
        <dbReference type="ARBA" id="ARBA00009997"/>
    </source>
</evidence>